<dbReference type="Pfam" id="PF12848">
    <property type="entry name" value="ABC_tran_Xtn"/>
    <property type="match status" value="1"/>
</dbReference>
<dbReference type="InterPro" id="IPR032781">
    <property type="entry name" value="ABC_tran_Xtn"/>
</dbReference>
<dbReference type="GO" id="GO:0016887">
    <property type="term" value="F:ATP hydrolysis activity"/>
    <property type="evidence" value="ECO:0007669"/>
    <property type="project" value="InterPro"/>
</dbReference>
<dbReference type="AlphaFoldDB" id="A0A1V4IQ40"/>
<evidence type="ECO:0000313" key="4">
    <source>
        <dbReference type="EMBL" id="OPJ61924.1"/>
    </source>
</evidence>
<dbReference type="EMBL" id="MZGV01000018">
    <property type="protein sequence ID" value="OPJ61924.1"/>
    <property type="molecule type" value="Genomic_DNA"/>
</dbReference>
<dbReference type="STRING" id="1450648.CLORY_20160"/>
<dbReference type="FunFam" id="3.40.50.300:FF:000011">
    <property type="entry name" value="Putative ABC transporter ATP-binding component"/>
    <property type="match status" value="1"/>
</dbReference>
<sequence>MSVLSLENINFGFGDKTILKNVSCKLLTGEHAGLVGANGAGKSTLLNIITGELIPDEGKITCSAGLEHIGYLHQHMDEGEDKKTINEILKSAFEELYTKEEKMISIGNRLSLATNNDEETERLINEMGKLQDEINASDFYSMDSLIDNVAHGLGIHNFGMDTVMGRLSGGQKTKVRLAKLLLRKPDILLLDEPTNYLDKEHVEWLGNYLTNYKNSFIVISHDTVFLNRITNVIFNIEFTILKRYKGDYNTFLKLKEAETKRYIEEYNRQQKQIAKMEDFINKNIVRASTTKRAQSRQKQLNKIDRMEKPKTNPKANFSFLMSRPSGKHILQIRDMSIGYNHPVMNNLNLNLMREDKIAITGCNGIGKSTLLKTIMGVIPALSGKIKFGEYVYPVYFEQETKASDRTAMEEVREEFPDKTNREIREALARCGLRQEHVTEKMSSLSGGEQSKVRLCKLMMKPGNWLLLDEPTNHLDVESKKSLKEAIIAFQGTVIVVCHEKEFYEEWVTDVWDMENRK</sequence>
<dbReference type="Pfam" id="PF00005">
    <property type="entry name" value="ABC_tran"/>
    <property type="match status" value="2"/>
</dbReference>
<dbReference type="RefSeq" id="WP_079423871.1">
    <property type="nucleotide sequence ID" value="NZ_MZGV01000018.1"/>
</dbReference>
<dbReference type="OrthoDB" id="9801441at2"/>
<gene>
    <name evidence="4" type="primary">ybiT_3</name>
    <name evidence="4" type="ORF">CLORY_20160</name>
</gene>
<dbReference type="PANTHER" id="PTHR42855:SF2">
    <property type="entry name" value="DRUG RESISTANCE ABC TRANSPORTER,ATP-BINDING PROTEIN"/>
    <property type="match status" value="1"/>
</dbReference>
<accession>A0A1V4IQ40</accession>
<dbReference type="InterPro" id="IPR003439">
    <property type="entry name" value="ABC_transporter-like_ATP-bd"/>
</dbReference>
<dbReference type="Gene3D" id="3.40.50.300">
    <property type="entry name" value="P-loop containing nucleotide triphosphate hydrolases"/>
    <property type="match status" value="2"/>
</dbReference>
<dbReference type="InterPro" id="IPR027417">
    <property type="entry name" value="P-loop_NTPase"/>
</dbReference>
<reference evidence="4 5" key="1">
    <citation type="submission" date="2017-03" db="EMBL/GenBank/DDBJ databases">
        <title>Genome sequence of Clostridium oryzae DSM 28571.</title>
        <authorList>
            <person name="Poehlein A."/>
            <person name="Daniel R."/>
        </authorList>
    </citation>
    <scope>NUCLEOTIDE SEQUENCE [LARGE SCALE GENOMIC DNA]</scope>
    <source>
        <strain evidence="4 5">DSM 28571</strain>
    </source>
</reference>
<dbReference type="PANTHER" id="PTHR42855">
    <property type="entry name" value="ABC TRANSPORTER ATP-BINDING SUBUNIT"/>
    <property type="match status" value="1"/>
</dbReference>
<keyword evidence="5" id="KW-1185">Reference proteome</keyword>
<name>A0A1V4IQ40_9CLOT</name>
<dbReference type="CDD" id="cd03221">
    <property type="entry name" value="ABCF_EF-3"/>
    <property type="match status" value="2"/>
</dbReference>
<dbReference type="InterPro" id="IPR003593">
    <property type="entry name" value="AAA+_ATPase"/>
</dbReference>
<dbReference type="PROSITE" id="PS50893">
    <property type="entry name" value="ABC_TRANSPORTER_2"/>
    <property type="match status" value="2"/>
</dbReference>
<keyword evidence="1" id="KW-0547">Nucleotide-binding</keyword>
<dbReference type="SUPFAM" id="SSF52540">
    <property type="entry name" value="P-loop containing nucleoside triphosphate hydrolases"/>
    <property type="match status" value="2"/>
</dbReference>
<dbReference type="Proteomes" id="UP000190080">
    <property type="component" value="Unassembled WGS sequence"/>
</dbReference>
<protein>
    <submittedName>
        <fullName evidence="4">Putative ABC transporter ATP-binding protein YbiT</fullName>
    </submittedName>
</protein>
<dbReference type="InterPro" id="IPR017871">
    <property type="entry name" value="ABC_transporter-like_CS"/>
</dbReference>
<proteinExistence type="predicted"/>
<dbReference type="PROSITE" id="PS00211">
    <property type="entry name" value="ABC_TRANSPORTER_1"/>
    <property type="match status" value="2"/>
</dbReference>
<organism evidence="4 5">
    <name type="scientific">Clostridium oryzae</name>
    <dbReference type="NCBI Taxonomy" id="1450648"/>
    <lineage>
        <taxon>Bacteria</taxon>
        <taxon>Bacillati</taxon>
        <taxon>Bacillota</taxon>
        <taxon>Clostridia</taxon>
        <taxon>Eubacteriales</taxon>
        <taxon>Clostridiaceae</taxon>
        <taxon>Clostridium</taxon>
    </lineage>
</organism>
<evidence type="ECO:0000256" key="2">
    <source>
        <dbReference type="ARBA" id="ARBA00022840"/>
    </source>
</evidence>
<dbReference type="GO" id="GO:0005524">
    <property type="term" value="F:ATP binding"/>
    <property type="evidence" value="ECO:0007669"/>
    <property type="project" value="UniProtKB-KW"/>
</dbReference>
<keyword evidence="2 4" id="KW-0067">ATP-binding</keyword>
<evidence type="ECO:0000259" key="3">
    <source>
        <dbReference type="PROSITE" id="PS50893"/>
    </source>
</evidence>
<comment type="caution">
    <text evidence="4">The sequence shown here is derived from an EMBL/GenBank/DDBJ whole genome shotgun (WGS) entry which is preliminary data.</text>
</comment>
<dbReference type="InterPro" id="IPR051309">
    <property type="entry name" value="ABCF_ATPase"/>
</dbReference>
<feature type="domain" description="ABC transporter" evidence="3">
    <location>
        <begin position="327"/>
        <end position="515"/>
    </location>
</feature>
<feature type="domain" description="ABC transporter" evidence="3">
    <location>
        <begin position="4"/>
        <end position="263"/>
    </location>
</feature>
<evidence type="ECO:0000313" key="5">
    <source>
        <dbReference type="Proteomes" id="UP000190080"/>
    </source>
</evidence>
<evidence type="ECO:0000256" key="1">
    <source>
        <dbReference type="ARBA" id="ARBA00022741"/>
    </source>
</evidence>
<dbReference type="SMART" id="SM00382">
    <property type="entry name" value="AAA"/>
    <property type="match status" value="2"/>
</dbReference>